<dbReference type="HAMAP" id="MF_01486">
    <property type="entry name" value="RecC"/>
    <property type="match status" value="1"/>
</dbReference>
<dbReference type="Pfam" id="PF17946">
    <property type="entry name" value="RecC_C"/>
    <property type="match status" value="1"/>
</dbReference>
<gene>
    <name evidence="10" type="primary">recC</name>
    <name evidence="12" type="ORF">C942_03886</name>
</gene>
<dbReference type="Pfam" id="PF04257">
    <property type="entry name" value="Exonuc_V_gamma"/>
    <property type="match status" value="1"/>
</dbReference>
<evidence type="ECO:0000256" key="3">
    <source>
        <dbReference type="ARBA" id="ARBA00022763"/>
    </source>
</evidence>
<dbReference type="SUPFAM" id="SSF52540">
    <property type="entry name" value="P-loop containing nucleoside triphosphate hydrolases"/>
    <property type="match status" value="2"/>
</dbReference>
<dbReference type="PANTHER" id="PTHR30591:SF1">
    <property type="entry name" value="RECBCD ENZYME SUBUNIT RECC"/>
    <property type="match status" value="1"/>
</dbReference>
<dbReference type="InterPro" id="IPR027417">
    <property type="entry name" value="P-loop_NTPase"/>
</dbReference>
<dbReference type="PATRIC" id="fig|1056511.3.peg.4700"/>
<keyword evidence="7 10" id="KW-0067">ATP-binding</keyword>
<comment type="miscellaneous">
    <text evidence="10">In the RecBCD complex, RecB has a slow 3'-5' helicase, an exonuclease activity and loads RecA onto ssDNA, RecD has a fast 5'-3' helicase activity, while RecC stimulates the ATPase and processivity of the RecB helicase and contributes to recognition of the Chi site.</text>
</comment>
<dbReference type="InterPro" id="IPR041500">
    <property type="entry name" value="RecC_C"/>
</dbReference>
<evidence type="ECO:0000313" key="13">
    <source>
        <dbReference type="Proteomes" id="UP000011134"/>
    </source>
</evidence>
<dbReference type="NCBIfam" id="NF008289">
    <property type="entry name" value="PRK11069.1"/>
    <property type="match status" value="1"/>
</dbReference>
<evidence type="ECO:0000256" key="2">
    <source>
        <dbReference type="ARBA" id="ARBA00022741"/>
    </source>
</evidence>
<dbReference type="FunFam" id="3.40.50.300:FF:001153">
    <property type="entry name" value="RecBCD enzyme subunit RecC"/>
    <property type="match status" value="1"/>
</dbReference>
<evidence type="ECO:0000256" key="4">
    <source>
        <dbReference type="ARBA" id="ARBA00022801"/>
    </source>
</evidence>
<evidence type="ECO:0000256" key="5">
    <source>
        <dbReference type="ARBA" id="ARBA00022806"/>
    </source>
</evidence>
<dbReference type="Gene3D" id="1.10.10.990">
    <property type="match status" value="1"/>
</dbReference>
<keyword evidence="4 10" id="KW-0378">Hydrolase</keyword>
<dbReference type="GO" id="GO:0009338">
    <property type="term" value="C:exodeoxyribonuclease V complex"/>
    <property type="evidence" value="ECO:0007669"/>
    <property type="project" value="InterPro"/>
</dbReference>
<keyword evidence="9 10" id="KW-0234">DNA repair</keyword>
<dbReference type="GO" id="GO:0008854">
    <property type="term" value="F:exodeoxyribonuclease V activity"/>
    <property type="evidence" value="ECO:0007669"/>
    <property type="project" value="InterPro"/>
</dbReference>
<dbReference type="InterPro" id="IPR006697">
    <property type="entry name" value="RecC"/>
</dbReference>
<keyword evidence="5 10" id="KW-0347">Helicase</keyword>
<dbReference type="AlphaFoldDB" id="L8J7B9"/>
<dbReference type="Proteomes" id="UP000011134">
    <property type="component" value="Unassembled WGS sequence"/>
</dbReference>
<evidence type="ECO:0000256" key="9">
    <source>
        <dbReference type="ARBA" id="ARBA00023204"/>
    </source>
</evidence>
<dbReference type="GO" id="GO:0005524">
    <property type="term" value="F:ATP binding"/>
    <property type="evidence" value="ECO:0007669"/>
    <property type="project" value="UniProtKB-UniRule"/>
</dbReference>
<evidence type="ECO:0000259" key="11">
    <source>
        <dbReference type="Pfam" id="PF17946"/>
    </source>
</evidence>
<evidence type="ECO:0000256" key="1">
    <source>
        <dbReference type="ARBA" id="ARBA00022722"/>
    </source>
</evidence>
<evidence type="ECO:0000256" key="6">
    <source>
        <dbReference type="ARBA" id="ARBA00022839"/>
    </source>
</evidence>
<keyword evidence="3 10" id="KW-0227">DNA damage</keyword>
<name>L8J7B9_9GAMM</name>
<accession>L8J7B9</accession>
<comment type="function">
    <text evidence="10">A helicase/nuclease that prepares dsDNA breaks (DSB) for recombinational DNA repair. Binds to DSBs and unwinds DNA via a highly rapid and processive ATP-dependent bidirectional helicase activity. Unwinds dsDNA until it encounters a Chi (crossover hotspot instigator) sequence from the 3' direction. Cuts ssDNA a few nucleotides 3' to the Chi site. The properties and activities of the enzyme are changed at Chi. The Chi-altered holoenzyme produces a long 3'-ssDNA overhang and facilitates RecA-binding to the ssDNA for homologous DNA recombination and repair. Holoenzyme degrades any linearized DNA that is unable to undergo homologous recombination. In the holoenzyme this subunit recognizes the wild-type Chi sequence, and when added to isolated RecB increases its ATP-dependent helicase processivity.</text>
</comment>
<sequence>MFTVYHSNQLDLLKSLLVELIRREPLDNPFEQEQILVQSPGMSQWLKLELAKSLGIAANIEFPLPATFIWNMFTKVLSDVPERSAFNKEAMTWKLMQVLPQQLDKPEFEPLARYLSEDDQQQKSYQLAEKIADIFDQYLVYRPEWIQSWESDQVDPELVADHPWQPLLWQALYDQTLALDQSPYHRANLYDNFIETLESYLQSGSPLPEGLPKRLFVFGISALPPRYLDALAALGKHIDVHLMFTNPCRHYWGEVRDRKYLARLAAKQRQQLQWCADHSELGGVVSPLKGDIEANLVDDTHEGAVGNTLLASLGKLGRDNLYLLSEMEAYDVEAFVDIEPDSMLHSIQADILNLEDRVNDELTETSLHKLAISPQDQSLAVHACHSPMREVEVLHDKLLAMMADNPELSPRDIVVMVADINSYSPYIQAVFGNAPGERYIPFSISDRSADQENPVLLAFLRLLELPESRCQASELLELLEVPAVMAKFGFDSERFERVKGWIEEVGIRWGLDDGTASEFQLPRQQQNTWLFGLQRMLLGYAMPQDAGLYQGVLAYDEVQGMDAELAGQLGLFVEMLMHYRTLLAKPQPVAEWISVLNQLLDDFFAVDTDGEMVLRMIRDKLQQLEQQLKDAGYQDEITPKVLRDYLNSKLSGERVSQRFLAGQVNFCTLMPMRSIPFKVVCLLGMNDGIYPRSIPPEGFDLMTGRTRYGDRSRRDDDRYLFLEALQSAQETLYISYVGRSIQDNSEKMPSVLVSELLEYCQQGYCLKGDEALPADQSAERLAKAMLHVHPLVPFSPEAFLGAAPSYAAEWLPAASRELIATPEFQEQPLIAEPEDSIGMPVLELAELSRFWRLPVQYFFNRRLKVFFEPAAGAVEDDEPFVLDGLSRYQLRSDLLTTFLDSHLQGESNKDAVFERFAEYQQAAGGLPLAEFGELELMDERGQIESLADKVAGLLADSLPDVEVDLLIEIEGRSVQLQGWLKYHSRSGLVRYRPGKVRAQDILQGWIEHLCLALVAESKDTHLIGIDGHYWLEPVNAEYAREQLAVLMQAYYQGLTRPLAYFPRTALAGLQACQDKQGNWCDDADILDKAKAKMAEAFNGGYMFEGEGNNVYIYRVWPEWNSELADDATQQAEQLLKPALLHLHLKKED</sequence>
<evidence type="ECO:0000256" key="10">
    <source>
        <dbReference type="HAMAP-Rule" id="MF_01486"/>
    </source>
</evidence>
<dbReference type="NCBIfam" id="TIGR01450">
    <property type="entry name" value="recC"/>
    <property type="match status" value="1"/>
</dbReference>
<dbReference type="InterPro" id="IPR011335">
    <property type="entry name" value="Restrct_endonuc-II-like"/>
</dbReference>
<keyword evidence="13" id="KW-1185">Reference proteome</keyword>
<dbReference type="OrthoDB" id="9762834at2"/>
<dbReference type="PANTHER" id="PTHR30591">
    <property type="entry name" value="RECBCD ENZYME SUBUNIT RECC"/>
    <property type="match status" value="1"/>
</dbReference>
<keyword evidence="8 10" id="KW-0238">DNA-binding</keyword>
<dbReference type="CDD" id="cd22353">
    <property type="entry name" value="RecC_C-like"/>
    <property type="match status" value="1"/>
</dbReference>
<dbReference type="Gene3D" id="1.10.10.160">
    <property type="match status" value="1"/>
</dbReference>
<dbReference type="GO" id="GO:0003677">
    <property type="term" value="F:DNA binding"/>
    <property type="evidence" value="ECO:0007669"/>
    <property type="project" value="UniProtKB-UniRule"/>
</dbReference>
<dbReference type="SUPFAM" id="SSF52980">
    <property type="entry name" value="Restriction endonuclease-like"/>
    <property type="match status" value="1"/>
</dbReference>
<dbReference type="InterPro" id="IPR013986">
    <property type="entry name" value="DExx_box_DNA_helicase_dom_sf"/>
</dbReference>
<organism evidence="12 13">
    <name type="scientific">Photobacterium marinum</name>
    <dbReference type="NCBI Taxonomy" id="1056511"/>
    <lineage>
        <taxon>Bacteria</taxon>
        <taxon>Pseudomonadati</taxon>
        <taxon>Pseudomonadota</taxon>
        <taxon>Gammaproteobacteria</taxon>
        <taxon>Vibrionales</taxon>
        <taxon>Vibrionaceae</taxon>
        <taxon>Photobacterium</taxon>
    </lineage>
</organism>
<comment type="subunit">
    <text evidence="10">Heterotrimer of RecB, RecC and RecD. All subunits contribute to DNA-binding.</text>
</comment>
<comment type="caution">
    <text evidence="12">The sequence shown here is derived from an EMBL/GenBank/DDBJ whole genome shotgun (WGS) entry which is preliminary data.</text>
</comment>
<dbReference type="PIRSF" id="PIRSF000980">
    <property type="entry name" value="RecC"/>
    <property type="match status" value="1"/>
</dbReference>
<dbReference type="RefSeq" id="WP_007470921.1">
    <property type="nucleotide sequence ID" value="NZ_AMZO01000043.1"/>
</dbReference>
<proteinExistence type="inferred from homology"/>
<dbReference type="GO" id="GO:0003678">
    <property type="term" value="F:DNA helicase activity"/>
    <property type="evidence" value="ECO:0007669"/>
    <property type="project" value="UniProtKB-UniRule"/>
</dbReference>
<reference evidence="12 13" key="1">
    <citation type="submission" date="2012-12" db="EMBL/GenBank/DDBJ databases">
        <title>Genome Assembly of Photobacterium sp. AK15.</title>
        <authorList>
            <person name="Khatri I."/>
            <person name="Vaidya B."/>
            <person name="Srinivas T.N.R."/>
            <person name="Subramanian S."/>
            <person name="Pinnaka A."/>
        </authorList>
    </citation>
    <scope>NUCLEOTIDE SEQUENCE [LARGE SCALE GENOMIC DNA]</scope>
    <source>
        <strain evidence="12 13">AK15</strain>
    </source>
</reference>
<feature type="domain" description="RecC C-terminal" evidence="11">
    <location>
        <begin position="842"/>
        <end position="1072"/>
    </location>
</feature>
<protein>
    <recommendedName>
        <fullName evidence="10">RecBCD enzyme subunit RecC</fullName>
    </recommendedName>
    <alternativeName>
        <fullName evidence="10">Exonuclease V subunit RecC</fullName>
        <shortName evidence="10">ExoV subunit RecC</shortName>
    </alternativeName>
    <alternativeName>
        <fullName evidence="10">Helicase/nuclease RecBCD subunit RecC</fullName>
    </alternativeName>
</protein>
<keyword evidence="2 10" id="KW-0547">Nucleotide-binding</keyword>
<dbReference type="EMBL" id="AMZO01000043">
    <property type="protein sequence ID" value="ELR63352.1"/>
    <property type="molecule type" value="Genomic_DNA"/>
</dbReference>
<keyword evidence="6 10" id="KW-0269">Exonuclease</keyword>
<evidence type="ECO:0000256" key="8">
    <source>
        <dbReference type="ARBA" id="ARBA00023125"/>
    </source>
</evidence>
<dbReference type="Gene3D" id="3.40.50.10930">
    <property type="match status" value="1"/>
</dbReference>
<dbReference type="GO" id="GO:0000724">
    <property type="term" value="P:double-strand break repair via homologous recombination"/>
    <property type="evidence" value="ECO:0007669"/>
    <property type="project" value="UniProtKB-UniRule"/>
</dbReference>
<evidence type="ECO:0000256" key="7">
    <source>
        <dbReference type="ARBA" id="ARBA00022840"/>
    </source>
</evidence>
<evidence type="ECO:0000313" key="12">
    <source>
        <dbReference type="EMBL" id="ELR63352.1"/>
    </source>
</evidence>
<comment type="similarity">
    <text evidence="10">Belongs to the RecC family.</text>
</comment>
<dbReference type="Gene3D" id="3.40.50.300">
    <property type="entry name" value="P-loop containing nucleotide triphosphate hydrolases"/>
    <property type="match status" value="2"/>
</dbReference>
<keyword evidence="1 10" id="KW-0540">Nuclease</keyword>